<dbReference type="STRING" id="797515.HMPREF9103_01372"/>
<dbReference type="Proteomes" id="UP000004625">
    <property type="component" value="Unassembled WGS sequence"/>
</dbReference>
<reference evidence="1 2" key="1">
    <citation type="submission" date="2011-09" db="EMBL/GenBank/DDBJ databases">
        <authorList>
            <person name="Weinstock G."/>
            <person name="Sodergren E."/>
            <person name="Clifton S."/>
            <person name="Fulton L."/>
            <person name="Fulton B."/>
            <person name="Courtney L."/>
            <person name="Fronick C."/>
            <person name="Harrison M."/>
            <person name="Strong C."/>
            <person name="Farmer C."/>
            <person name="Delahaunty K."/>
            <person name="Markovic C."/>
            <person name="Hall O."/>
            <person name="Minx P."/>
            <person name="Tomlinson C."/>
            <person name="Mitreva M."/>
            <person name="Hou S."/>
            <person name="Chen J."/>
            <person name="Wollam A."/>
            <person name="Pepin K.H."/>
            <person name="Johnson M."/>
            <person name="Bhonagiri V."/>
            <person name="Zhang X."/>
            <person name="Suruliraj S."/>
            <person name="Warren W."/>
            <person name="Chinwalla A."/>
            <person name="Mardis E.R."/>
            <person name="Wilson R.K."/>
        </authorList>
    </citation>
    <scope>NUCLEOTIDE SEQUENCE [LARGE SCALE GENOMIC DNA]</scope>
    <source>
        <strain evidence="1 2">F0439</strain>
    </source>
</reference>
<comment type="caution">
    <text evidence="1">The sequence shown here is derived from an EMBL/GenBank/DDBJ whole genome shotgun (WGS) entry which is preliminary data.</text>
</comment>
<evidence type="ECO:0000313" key="2">
    <source>
        <dbReference type="Proteomes" id="UP000004625"/>
    </source>
</evidence>
<accession>G9ZNR9</accession>
<proteinExistence type="predicted"/>
<dbReference type="AlphaFoldDB" id="G9ZNR9"/>
<gene>
    <name evidence="1" type="ORF">HMPREF9103_01372</name>
</gene>
<protein>
    <submittedName>
        <fullName evidence="1">Uncharacterized protein</fullName>
    </submittedName>
</protein>
<dbReference type="EMBL" id="AGEY01000063">
    <property type="protein sequence ID" value="EHL98718.1"/>
    <property type="molecule type" value="Genomic_DNA"/>
</dbReference>
<organism evidence="1 2">
    <name type="scientific">Lentilactobacillus parafarraginis F0439</name>
    <dbReference type="NCBI Taxonomy" id="797515"/>
    <lineage>
        <taxon>Bacteria</taxon>
        <taxon>Bacillati</taxon>
        <taxon>Bacillota</taxon>
        <taxon>Bacilli</taxon>
        <taxon>Lactobacillales</taxon>
        <taxon>Lactobacillaceae</taxon>
        <taxon>Lentilactobacillus</taxon>
    </lineage>
</organism>
<evidence type="ECO:0000313" key="1">
    <source>
        <dbReference type="EMBL" id="EHL98718.1"/>
    </source>
</evidence>
<name>G9ZNR9_9LACO</name>
<dbReference type="HOGENOM" id="CLU_2585303_0_0_9"/>
<sequence>MIMLRSLDSIMDVMVFDKMSNCLDIFFTLRIRLQRKMSRCIDIFAFFSLVNDLKVANNMPLPKWLKIRHNRSLVRWAYGV</sequence>
<keyword evidence="2" id="KW-1185">Reference proteome</keyword>